<reference evidence="3" key="1">
    <citation type="submission" date="2016-10" db="EMBL/GenBank/DDBJ databases">
        <authorList>
            <person name="Varghese N."/>
            <person name="Submissions S."/>
        </authorList>
    </citation>
    <scope>NUCLEOTIDE SEQUENCE [LARGE SCALE GENOMIC DNA]</scope>
    <source>
        <strain evidence="3">DSM 15718</strain>
    </source>
</reference>
<dbReference type="Proteomes" id="UP000198569">
    <property type="component" value="Unassembled WGS sequence"/>
</dbReference>
<name>A0A1H2U8Z0_9FLAO</name>
<dbReference type="RefSeq" id="WP_262488599.1">
    <property type="nucleotide sequence ID" value="NZ_FNMV01000003.1"/>
</dbReference>
<keyword evidence="1" id="KW-0812">Transmembrane</keyword>
<keyword evidence="1" id="KW-1133">Transmembrane helix</keyword>
<evidence type="ECO:0000313" key="3">
    <source>
        <dbReference type="Proteomes" id="UP000198569"/>
    </source>
</evidence>
<accession>A0A1H2U8Z0</accession>
<keyword evidence="3" id="KW-1185">Reference proteome</keyword>
<dbReference type="AlphaFoldDB" id="A0A1H2U8Z0"/>
<feature type="transmembrane region" description="Helical" evidence="1">
    <location>
        <begin position="12"/>
        <end position="35"/>
    </location>
</feature>
<evidence type="ECO:0000256" key="1">
    <source>
        <dbReference type="SAM" id="Phobius"/>
    </source>
</evidence>
<proteinExistence type="predicted"/>
<organism evidence="2 3">
    <name type="scientific">Flavobacterium degerlachei</name>
    <dbReference type="NCBI Taxonomy" id="229203"/>
    <lineage>
        <taxon>Bacteria</taxon>
        <taxon>Pseudomonadati</taxon>
        <taxon>Bacteroidota</taxon>
        <taxon>Flavobacteriia</taxon>
        <taxon>Flavobacteriales</taxon>
        <taxon>Flavobacteriaceae</taxon>
        <taxon>Flavobacterium</taxon>
    </lineage>
</organism>
<sequence length="42" mass="4729">MKNITLITWDSGSIIIVFVFGFVVLALVATVFLLMNNDKKKK</sequence>
<gene>
    <name evidence="2" type="ORF">SAMN05444338_103113</name>
</gene>
<keyword evidence="1" id="KW-0472">Membrane</keyword>
<protein>
    <submittedName>
        <fullName evidence="2">Uncharacterized protein</fullName>
    </submittedName>
</protein>
<dbReference type="EMBL" id="FNMV01000003">
    <property type="protein sequence ID" value="SDW52338.1"/>
    <property type="molecule type" value="Genomic_DNA"/>
</dbReference>
<evidence type="ECO:0000313" key="2">
    <source>
        <dbReference type="EMBL" id="SDW52338.1"/>
    </source>
</evidence>